<evidence type="ECO:0000313" key="5">
    <source>
        <dbReference type="Proteomes" id="UP000741282"/>
    </source>
</evidence>
<dbReference type="InterPro" id="IPR007685">
    <property type="entry name" value="RelA_SpoT"/>
</dbReference>
<dbReference type="SUPFAM" id="SSF109604">
    <property type="entry name" value="HD-domain/PDEase-like"/>
    <property type="match status" value="1"/>
</dbReference>
<dbReference type="InterPro" id="IPR004095">
    <property type="entry name" value="TGS"/>
</dbReference>
<dbReference type="SMART" id="SM00954">
    <property type="entry name" value="RelA_SpoT"/>
    <property type="match status" value="1"/>
</dbReference>
<accession>A0A955KX71</accession>
<dbReference type="InterPro" id="IPR012676">
    <property type="entry name" value="TGS-like"/>
</dbReference>
<name>A0A955KX71_9BACT</name>
<dbReference type="PANTHER" id="PTHR21262:SF31">
    <property type="entry name" value="GTP PYROPHOSPHOKINASE"/>
    <property type="match status" value="1"/>
</dbReference>
<dbReference type="InterPro" id="IPR012675">
    <property type="entry name" value="Beta-grasp_dom_sf"/>
</dbReference>
<dbReference type="Gene3D" id="3.10.20.30">
    <property type="match status" value="1"/>
</dbReference>
<comment type="similarity">
    <text evidence="1">Belongs to the RelA/SpoT family.</text>
</comment>
<feature type="domain" description="RelA/SpoT" evidence="3">
    <location>
        <begin position="240"/>
        <end position="357"/>
    </location>
</feature>
<dbReference type="SMART" id="SM00471">
    <property type="entry name" value="HDc"/>
    <property type="match status" value="1"/>
</dbReference>
<evidence type="ECO:0000256" key="1">
    <source>
        <dbReference type="ARBA" id="ARBA00007476"/>
    </source>
</evidence>
<dbReference type="SUPFAM" id="SSF81301">
    <property type="entry name" value="Nucleotidyltransferase"/>
    <property type="match status" value="1"/>
</dbReference>
<dbReference type="PANTHER" id="PTHR21262">
    <property type="entry name" value="GUANOSINE-3',5'-BIS DIPHOSPHATE 3'-PYROPHOSPHOHYDROLASE"/>
    <property type="match status" value="1"/>
</dbReference>
<dbReference type="SUPFAM" id="SSF81271">
    <property type="entry name" value="TGS-like"/>
    <property type="match status" value="1"/>
</dbReference>
<dbReference type="Proteomes" id="UP000741282">
    <property type="component" value="Unassembled WGS sequence"/>
</dbReference>
<sequence length="502" mass="58406">MEKMNHKQLRDHILENVPSKYRSTVISAMDLSKNVHQGQKRLSGEDYYLHPLNVAAIVSEMGMDAVSIVVALLHNTLNSKDPLLNQDVSLRIQKEFGSEILSMVTALQGFSLATRSRSDQETITRFLLRSSRDLRLIMIKLADRLHNARTIESLSEKKQKIAAQNMMGIYGPLCTYLNLYKIKKELEEIAFKILKPVEYEHIDKVMKDRKEVDEMRLEKIMGHLDKLAKKSVGKDVKVYGRIKGHYSIYRKLKNKEAYTDKNTIDNILDLLAFTVIVPTAEDCYILTEKLIKTSHVDMRHYEDYIKQPKENGYRSIHLIIMPNGVSDRTYEIQIKTAEMHHYNIYGPASHLGYKGVYGSKKTSYEFYWVKDIHKKMYEFQTTRKDSFSIPIHSDLFDNKIFVFTPSNELIEMPIGSTVIDLAYRLHSDIGNKTSDVMINSKRTPLSQMLQNGDRVEIIRDPDKKLPDREWLEFVRTRRAREAIESEFRKQLLNDDPYFTPTL</sequence>
<dbReference type="CDD" id="cd05399">
    <property type="entry name" value="NT_Rel-Spo_like"/>
    <property type="match status" value="1"/>
</dbReference>
<feature type="domain" description="HD/PDEase" evidence="2">
    <location>
        <begin position="43"/>
        <end position="157"/>
    </location>
</feature>
<evidence type="ECO:0000259" key="2">
    <source>
        <dbReference type="SMART" id="SM00471"/>
    </source>
</evidence>
<dbReference type="Pfam" id="PF04607">
    <property type="entry name" value="RelA_SpoT"/>
    <property type="match status" value="1"/>
</dbReference>
<dbReference type="InterPro" id="IPR003607">
    <property type="entry name" value="HD/PDEase_dom"/>
</dbReference>
<comment type="caution">
    <text evidence="4">The sequence shown here is derived from an EMBL/GenBank/DDBJ whole genome shotgun (WGS) entry which is preliminary data.</text>
</comment>
<reference evidence="4" key="2">
    <citation type="journal article" date="2021" name="Microbiome">
        <title>Successional dynamics and alternative stable states in a saline activated sludge microbial community over 9 years.</title>
        <authorList>
            <person name="Wang Y."/>
            <person name="Ye J."/>
            <person name="Ju F."/>
            <person name="Liu L."/>
            <person name="Boyd J.A."/>
            <person name="Deng Y."/>
            <person name="Parks D.H."/>
            <person name="Jiang X."/>
            <person name="Yin X."/>
            <person name="Woodcroft B.J."/>
            <person name="Tyson G.W."/>
            <person name="Hugenholtz P."/>
            <person name="Polz M.F."/>
            <person name="Zhang T."/>
        </authorList>
    </citation>
    <scope>NUCLEOTIDE SEQUENCE</scope>
    <source>
        <strain evidence="4">HKST-UBA17</strain>
    </source>
</reference>
<dbReference type="AlphaFoldDB" id="A0A955KX71"/>
<gene>
    <name evidence="4" type="ORF">KC685_02935</name>
</gene>
<dbReference type="GO" id="GO:0005886">
    <property type="term" value="C:plasma membrane"/>
    <property type="evidence" value="ECO:0007669"/>
    <property type="project" value="TreeGrafter"/>
</dbReference>
<dbReference type="Pfam" id="PF02824">
    <property type="entry name" value="TGS"/>
    <property type="match status" value="1"/>
</dbReference>
<dbReference type="InterPro" id="IPR043519">
    <property type="entry name" value="NT_sf"/>
</dbReference>
<proteinExistence type="inferred from homology"/>
<reference evidence="4" key="1">
    <citation type="submission" date="2020-04" db="EMBL/GenBank/DDBJ databases">
        <authorList>
            <person name="Zhang T."/>
        </authorList>
    </citation>
    <scope>NUCLEOTIDE SEQUENCE</scope>
    <source>
        <strain evidence="4">HKST-UBA17</strain>
    </source>
</reference>
<protein>
    <submittedName>
        <fullName evidence="4">Bifunctional (P)ppGpp synthetase/guanosine-3',5'-bis(Diphosphate) 3'-pyrophosphohydrolase</fullName>
    </submittedName>
</protein>
<dbReference type="GO" id="GO:0015969">
    <property type="term" value="P:guanosine tetraphosphate metabolic process"/>
    <property type="evidence" value="ECO:0007669"/>
    <property type="project" value="InterPro"/>
</dbReference>
<evidence type="ECO:0000313" key="4">
    <source>
        <dbReference type="EMBL" id="MCA9376849.1"/>
    </source>
</evidence>
<evidence type="ECO:0000259" key="3">
    <source>
        <dbReference type="SMART" id="SM00954"/>
    </source>
</evidence>
<dbReference type="Pfam" id="PF13328">
    <property type="entry name" value="HD_4"/>
    <property type="match status" value="1"/>
</dbReference>
<dbReference type="Gene3D" id="1.10.3210.10">
    <property type="entry name" value="Hypothetical protein af1432"/>
    <property type="match status" value="1"/>
</dbReference>
<organism evidence="4 5">
    <name type="scientific">Candidatus Dojkabacteria bacterium</name>
    <dbReference type="NCBI Taxonomy" id="2099670"/>
    <lineage>
        <taxon>Bacteria</taxon>
        <taxon>Candidatus Dojkabacteria</taxon>
    </lineage>
</organism>
<dbReference type="EMBL" id="JAGQLN010000009">
    <property type="protein sequence ID" value="MCA9376849.1"/>
    <property type="molecule type" value="Genomic_DNA"/>
</dbReference>
<dbReference type="FunFam" id="3.10.20.30:FF:000002">
    <property type="entry name" value="GTP pyrophosphokinase (RelA/SpoT)"/>
    <property type="match status" value="1"/>
</dbReference>
<dbReference type="Gene3D" id="3.30.460.10">
    <property type="entry name" value="Beta Polymerase, domain 2"/>
    <property type="match status" value="1"/>
</dbReference>